<evidence type="ECO:0000313" key="5">
    <source>
        <dbReference type="EMBL" id="KAF9890585.1"/>
    </source>
</evidence>
<keyword evidence="2 3" id="KW-0378">Hydrolase</keyword>
<dbReference type="PROSITE" id="PS00122">
    <property type="entry name" value="CARBOXYLESTERASE_B_1"/>
    <property type="match status" value="1"/>
</dbReference>
<dbReference type="AlphaFoldDB" id="A0AAD4CQ01"/>
<dbReference type="Gene3D" id="3.40.50.1820">
    <property type="entry name" value="alpha/beta hydrolase"/>
    <property type="match status" value="1"/>
</dbReference>
<keyword evidence="6" id="KW-1185">Reference proteome</keyword>
<dbReference type="Pfam" id="PF00135">
    <property type="entry name" value="COesterase"/>
    <property type="match status" value="1"/>
</dbReference>
<evidence type="ECO:0000256" key="3">
    <source>
        <dbReference type="RuleBase" id="RU361235"/>
    </source>
</evidence>
<accession>A0AAD4CQ01</accession>
<gene>
    <name evidence="5" type="ORF">FE257_005716</name>
</gene>
<feature type="domain" description="Carboxylesterase type B" evidence="4">
    <location>
        <begin position="7"/>
        <end position="467"/>
    </location>
</feature>
<protein>
    <recommendedName>
        <fullName evidence="3">Carboxylic ester hydrolase</fullName>
        <ecNumber evidence="3">3.1.1.-</ecNumber>
    </recommendedName>
</protein>
<comment type="caution">
    <text evidence="5">The sequence shown here is derived from an EMBL/GenBank/DDBJ whole genome shotgun (WGS) entry which is preliminary data.</text>
</comment>
<dbReference type="InterPro" id="IPR019826">
    <property type="entry name" value="Carboxylesterase_B_AS"/>
</dbReference>
<evidence type="ECO:0000256" key="1">
    <source>
        <dbReference type="ARBA" id="ARBA00005964"/>
    </source>
</evidence>
<evidence type="ECO:0000256" key="2">
    <source>
        <dbReference type="ARBA" id="ARBA00022801"/>
    </source>
</evidence>
<dbReference type="EC" id="3.1.1.-" evidence="3"/>
<dbReference type="EMBL" id="VCAU01000025">
    <property type="protein sequence ID" value="KAF9890585.1"/>
    <property type="molecule type" value="Genomic_DNA"/>
</dbReference>
<dbReference type="PANTHER" id="PTHR43142">
    <property type="entry name" value="CARBOXYLIC ESTER HYDROLASE"/>
    <property type="match status" value="1"/>
</dbReference>
<organism evidence="5 6">
    <name type="scientific">Aspergillus nanangensis</name>
    <dbReference type="NCBI Taxonomy" id="2582783"/>
    <lineage>
        <taxon>Eukaryota</taxon>
        <taxon>Fungi</taxon>
        <taxon>Dikarya</taxon>
        <taxon>Ascomycota</taxon>
        <taxon>Pezizomycotina</taxon>
        <taxon>Eurotiomycetes</taxon>
        <taxon>Eurotiomycetidae</taxon>
        <taxon>Eurotiales</taxon>
        <taxon>Aspergillaceae</taxon>
        <taxon>Aspergillus</taxon>
        <taxon>Aspergillus subgen. Circumdati</taxon>
    </lineage>
</organism>
<proteinExistence type="inferred from homology"/>
<evidence type="ECO:0000313" key="6">
    <source>
        <dbReference type="Proteomes" id="UP001194746"/>
    </source>
</evidence>
<dbReference type="GO" id="GO:0016787">
    <property type="term" value="F:hydrolase activity"/>
    <property type="evidence" value="ECO:0007669"/>
    <property type="project" value="UniProtKB-KW"/>
</dbReference>
<name>A0AAD4CQ01_ASPNN</name>
<reference evidence="5" key="2">
    <citation type="submission" date="2020-02" db="EMBL/GenBank/DDBJ databases">
        <authorList>
            <person name="Gilchrist C.L.M."/>
            <person name="Chooi Y.-H."/>
        </authorList>
    </citation>
    <scope>NUCLEOTIDE SEQUENCE</scope>
    <source>
        <strain evidence="5">MST-FP2251</strain>
    </source>
</reference>
<dbReference type="InterPro" id="IPR029058">
    <property type="entry name" value="AB_hydrolase_fold"/>
</dbReference>
<dbReference type="SUPFAM" id="SSF53474">
    <property type="entry name" value="alpha/beta-Hydrolases"/>
    <property type="match status" value="1"/>
</dbReference>
<dbReference type="PANTHER" id="PTHR43142:SF11">
    <property type="entry name" value="CARBOXYLIC ESTER HYDROLASE"/>
    <property type="match status" value="1"/>
</dbReference>
<reference evidence="5" key="1">
    <citation type="journal article" date="2019" name="Beilstein J. Org. Chem.">
        <title>Nanangenines: drimane sesquiterpenoids as the dominant metabolite cohort of a novel Australian fungus, Aspergillus nanangensis.</title>
        <authorList>
            <person name="Lacey H.J."/>
            <person name="Gilchrist C.L.M."/>
            <person name="Crombie A."/>
            <person name="Kalaitzis J.A."/>
            <person name="Vuong D."/>
            <person name="Rutledge P.J."/>
            <person name="Turner P."/>
            <person name="Pitt J.I."/>
            <person name="Lacey E."/>
            <person name="Chooi Y.H."/>
            <person name="Piggott A.M."/>
        </authorList>
    </citation>
    <scope>NUCLEOTIDE SEQUENCE</scope>
    <source>
        <strain evidence="5">MST-FP2251</strain>
    </source>
</reference>
<evidence type="ECO:0000259" key="4">
    <source>
        <dbReference type="Pfam" id="PF00135"/>
    </source>
</evidence>
<comment type="similarity">
    <text evidence="1 3">Belongs to the type-B carboxylesterase/lipase family.</text>
</comment>
<sequence>MVLLVTRCLGEIEGRSDGHVDEYLGIPYATLANAWAEAVPVSSLNGTVLDATKEGPTAISPPTGCDLEFSVMQHGLPRSHLAQSDTDCLNLNITTPHGADNSSALPVFVFIHGGGFQIGANSWPQFNLGRFVKLSMQTGTPVIGVTINYRLGAFGFLTSEELRRRGYKANNGLRDQRAALQWIERHIADFGGDPENITVSGISAGGASVMYHLTSTRPLFKRAIVMSGNYFLLPPLSLSTHEENYNRAIVALGLADVSTDERIQTLVETPAHELASCLPPFVIAAPAIDGDIVAATPTFQDIANPNNNSPKGKSWCQELLIGDAQMDGNIIRVLMPDADITCADRFIDILNTTLQPYPDLARKILQQYNISRDLSDTEAFSHILDFFNDIAFFMPTLATAQGWAGKAFVYHFNQGNPWDGPSKGRAGHLLDVVYLFQNFREFLTPDQQALSRQMAVEFLRFCHGQSPWRPVQSARLEERFHARVFGSRDGRGGEVRDVGSPFGEEADRRSVLWEAASEASLDELLQVFHLFRGF</sequence>
<dbReference type="InterPro" id="IPR002018">
    <property type="entry name" value="CarbesteraseB"/>
</dbReference>
<dbReference type="Proteomes" id="UP001194746">
    <property type="component" value="Unassembled WGS sequence"/>
</dbReference>